<keyword evidence="4" id="KW-1185">Reference proteome</keyword>
<proteinExistence type="predicted"/>
<gene>
    <name evidence="3" type="ORF">SMD27_16305</name>
</gene>
<feature type="compositionally biased region" description="Low complexity" evidence="1">
    <location>
        <begin position="54"/>
        <end position="72"/>
    </location>
</feature>
<comment type="caution">
    <text evidence="3">The sequence shown here is derived from an EMBL/GenBank/DDBJ whole genome shotgun (WGS) entry which is preliminary data.</text>
</comment>
<dbReference type="EMBL" id="JAXCLW010000004">
    <property type="protein sequence ID" value="MDY0884407.1"/>
    <property type="molecule type" value="Genomic_DNA"/>
</dbReference>
<evidence type="ECO:0000313" key="4">
    <source>
        <dbReference type="Proteomes" id="UP001279642"/>
    </source>
</evidence>
<reference evidence="3 4" key="1">
    <citation type="journal article" date="2016" name="Antonie Van Leeuwenhoek">
        <title>Dongia soli sp. nov., isolated from soil from Dokdo, Korea.</title>
        <authorList>
            <person name="Kim D.U."/>
            <person name="Lee H."/>
            <person name="Kim H."/>
            <person name="Kim S.G."/>
            <person name="Ka J.O."/>
        </authorList>
    </citation>
    <scope>NUCLEOTIDE SEQUENCE [LARGE SCALE GENOMIC DNA]</scope>
    <source>
        <strain evidence="3 4">D78</strain>
    </source>
</reference>
<keyword evidence="2" id="KW-0732">Signal</keyword>
<feature type="region of interest" description="Disordered" evidence="1">
    <location>
        <begin position="39"/>
        <end position="126"/>
    </location>
</feature>
<feature type="compositionally biased region" description="Basic and acidic residues" evidence="1">
    <location>
        <begin position="114"/>
        <end position="126"/>
    </location>
</feature>
<dbReference type="RefSeq" id="WP_320509471.1">
    <property type="nucleotide sequence ID" value="NZ_JAXCLW010000004.1"/>
</dbReference>
<evidence type="ECO:0000256" key="2">
    <source>
        <dbReference type="SAM" id="SignalP"/>
    </source>
</evidence>
<organism evidence="3 4">
    <name type="scientific">Dongia soli</name>
    <dbReference type="NCBI Taxonomy" id="600628"/>
    <lineage>
        <taxon>Bacteria</taxon>
        <taxon>Pseudomonadati</taxon>
        <taxon>Pseudomonadota</taxon>
        <taxon>Alphaproteobacteria</taxon>
        <taxon>Rhodospirillales</taxon>
        <taxon>Dongiaceae</taxon>
        <taxon>Dongia</taxon>
    </lineage>
</organism>
<feature type="chain" id="PRO_5046984023" evidence="2">
    <location>
        <begin position="24"/>
        <end position="144"/>
    </location>
</feature>
<evidence type="ECO:0000313" key="3">
    <source>
        <dbReference type="EMBL" id="MDY0884407.1"/>
    </source>
</evidence>
<dbReference type="Proteomes" id="UP001279642">
    <property type="component" value="Unassembled WGS sequence"/>
</dbReference>
<feature type="signal peptide" evidence="2">
    <location>
        <begin position="1"/>
        <end position="23"/>
    </location>
</feature>
<feature type="compositionally biased region" description="Low complexity" evidence="1">
    <location>
        <begin position="87"/>
        <end position="102"/>
    </location>
</feature>
<sequence>MKIHVLLASVCTVFFATCTIAQAGECTAKIDQLQKVFSKSDAGMGPTGNPNPAEPGAAQTGGQTGTPITEGTNNALQGKAASPSDVQQQNQGQQTAAEAAGGKLPMNTNAAHASLDRAKQLDKAGKEAECLDEVTKAKAAFGEQ</sequence>
<protein>
    <submittedName>
        <fullName evidence="3">Uncharacterized protein</fullName>
    </submittedName>
</protein>
<evidence type="ECO:0000256" key="1">
    <source>
        <dbReference type="SAM" id="MobiDB-lite"/>
    </source>
</evidence>
<name>A0ABU5EEP5_9PROT</name>
<accession>A0ABU5EEP5</accession>